<accession>A0A0P6SKW4</accession>
<dbReference type="Pfam" id="PF13545">
    <property type="entry name" value="HTH_Crp_2"/>
    <property type="match status" value="1"/>
</dbReference>
<dbReference type="InterPro" id="IPR036390">
    <property type="entry name" value="WH_DNA-bd_sf"/>
</dbReference>
<dbReference type="PATRIC" id="fig|119224.3.peg.786"/>
<evidence type="ECO:0000259" key="4">
    <source>
        <dbReference type="PROSITE" id="PS50042"/>
    </source>
</evidence>
<reference evidence="6 7" key="1">
    <citation type="submission" date="2015-08" db="EMBL/GenBank/DDBJ databases">
        <title>Genome sequence of Streptococcus phocae subsp. phocae ATCC 51973T isolated from liver specimen obtained from seal.</title>
        <authorList>
            <person name="Avendano-Herrera R."/>
        </authorList>
    </citation>
    <scope>NUCLEOTIDE SEQUENCE [LARGE SCALE GENOMIC DNA]</scope>
    <source>
        <strain evidence="6 7">ATCC 51973</strain>
    </source>
</reference>
<dbReference type="EMBL" id="LHQM01000026">
    <property type="protein sequence ID" value="KPJ22167.1"/>
    <property type="molecule type" value="Genomic_DNA"/>
</dbReference>
<keyword evidence="1" id="KW-0805">Transcription regulation</keyword>
<evidence type="ECO:0000256" key="2">
    <source>
        <dbReference type="ARBA" id="ARBA00023125"/>
    </source>
</evidence>
<organism evidence="6 7">
    <name type="scientific">Streptococcus phocae</name>
    <dbReference type="NCBI Taxonomy" id="119224"/>
    <lineage>
        <taxon>Bacteria</taxon>
        <taxon>Bacillati</taxon>
        <taxon>Bacillota</taxon>
        <taxon>Bacilli</taxon>
        <taxon>Lactobacillales</taxon>
        <taxon>Streptococcaceae</taxon>
        <taxon>Streptococcus</taxon>
    </lineage>
</organism>
<evidence type="ECO:0000256" key="1">
    <source>
        <dbReference type="ARBA" id="ARBA00023015"/>
    </source>
</evidence>
<dbReference type="Gene3D" id="2.60.120.10">
    <property type="entry name" value="Jelly Rolls"/>
    <property type="match status" value="1"/>
</dbReference>
<dbReference type="CDD" id="cd00038">
    <property type="entry name" value="CAP_ED"/>
    <property type="match status" value="1"/>
</dbReference>
<dbReference type="PROSITE" id="PS50042">
    <property type="entry name" value="CNMP_BINDING_3"/>
    <property type="match status" value="1"/>
</dbReference>
<evidence type="ECO:0000313" key="7">
    <source>
        <dbReference type="Proteomes" id="UP000049578"/>
    </source>
</evidence>
<feature type="domain" description="HTH crp-type" evidence="5">
    <location>
        <begin position="148"/>
        <end position="212"/>
    </location>
</feature>
<gene>
    <name evidence="6" type="ORF">AKK44_06145</name>
</gene>
<dbReference type="InterPro" id="IPR000595">
    <property type="entry name" value="cNMP-bd_dom"/>
</dbReference>
<keyword evidence="7" id="KW-1185">Reference proteome</keyword>
<dbReference type="STRING" id="119224.AKK44_06145"/>
<evidence type="ECO:0000259" key="5">
    <source>
        <dbReference type="PROSITE" id="PS51063"/>
    </source>
</evidence>
<dbReference type="InterPro" id="IPR018490">
    <property type="entry name" value="cNMP-bd_dom_sf"/>
</dbReference>
<keyword evidence="3" id="KW-0804">Transcription</keyword>
<sequence length="221" mass="25308">MKTISDKNLLKHYLHSQQLDRFFPTFVHSQLQLVLYEKGEAICIQDQELHALFYLVKGTIKIVRRLFNGKEHVLESHSRPSIIGDIELMTDQNAVTSVIVLKEAHVIQLPLTQRTQLLQDAAFLYQIGKGLAQNFYKQNLISTTNMGYPVKERLASYILAIAEDGHFTLNTSLLADSFGTSYRHLHRVINQLVSDHIIERLAFKQYTITNHPALVKLAVQE</sequence>
<dbReference type="SUPFAM" id="SSF51206">
    <property type="entry name" value="cAMP-binding domain-like"/>
    <property type="match status" value="1"/>
</dbReference>
<evidence type="ECO:0000256" key="3">
    <source>
        <dbReference type="ARBA" id="ARBA00023163"/>
    </source>
</evidence>
<comment type="caution">
    <text evidence="6">The sequence shown here is derived from an EMBL/GenBank/DDBJ whole genome shotgun (WGS) entry which is preliminary data.</text>
</comment>
<dbReference type="InterPro" id="IPR012318">
    <property type="entry name" value="HTH_CRP"/>
</dbReference>
<dbReference type="PROSITE" id="PS51063">
    <property type="entry name" value="HTH_CRP_2"/>
    <property type="match status" value="1"/>
</dbReference>
<keyword evidence="2" id="KW-0238">DNA-binding</keyword>
<dbReference type="GO" id="GO:0003677">
    <property type="term" value="F:DNA binding"/>
    <property type="evidence" value="ECO:0007669"/>
    <property type="project" value="UniProtKB-KW"/>
</dbReference>
<evidence type="ECO:0000313" key="6">
    <source>
        <dbReference type="EMBL" id="KPJ22167.1"/>
    </source>
</evidence>
<protein>
    <submittedName>
        <fullName evidence="6">Crp/Fnr family transcriptional regulator</fullName>
    </submittedName>
</protein>
<dbReference type="AlphaFoldDB" id="A0A0P6SKW4"/>
<dbReference type="Pfam" id="PF00027">
    <property type="entry name" value="cNMP_binding"/>
    <property type="match status" value="1"/>
</dbReference>
<feature type="domain" description="Cyclic nucleotide-binding" evidence="4">
    <location>
        <begin position="31"/>
        <end position="118"/>
    </location>
</feature>
<proteinExistence type="predicted"/>
<dbReference type="SUPFAM" id="SSF46785">
    <property type="entry name" value="Winged helix' DNA-binding domain"/>
    <property type="match status" value="1"/>
</dbReference>
<dbReference type="InterPro" id="IPR014710">
    <property type="entry name" value="RmlC-like_jellyroll"/>
</dbReference>
<dbReference type="SMART" id="SM00100">
    <property type="entry name" value="cNMP"/>
    <property type="match status" value="1"/>
</dbReference>
<dbReference type="RefSeq" id="WP_054278947.1">
    <property type="nucleotide sequence ID" value="NZ_LHQM01000026.1"/>
</dbReference>
<dbReference type="GO" id="GO:0006355">
    <property type="term" value="P:regulation of DNA-templated transcription"/>
    <property type="evidence" value="ECO:0007669"/>
    <property type="project" value="InterPro"/>
</dbReference>
<name>A0A0P6SKW4_9STRE</name>
<dbReference type="Proteomes" id="UP000049578">
    <property type="component" value="Unassembled WGS sequence"/>
</dbReference>